<dbReference type="PANTHER" id="PTHR13563:SF5">
    <property type="entry name" value="TRNA METHYLTRANSFERASE 10 HOMOLOG C"/>
    <property type="match status" value="1"/>
</dbReference>
<evidence type="ECO:0000256" key="5">
    <source>
        <dbReference type="ARBA" id="ARBA00022694"/>
    </source>
</evidence>
<dbReference type="Proteomes" id="UP000005204">
    <property type="component" value="Unassembled WGS sequence"/>
</dbReference>
<keyword evidence="6" id="KW-0809">Transit peptide</keyword>
<evidence type="ECO:0000256" key="3">
    <source>
        <dbReference type="ARBA" id="ARBA00022679"/>
    </source>
</evidence>
<proteinExistence type="predicted"/>
<dbReference type="InterPro" id="IPR025812">
    <property type="entry name" value="Trm10_C_MTase_dom"/>
</dbReference>
<protein>
    <recommendedName>
        <fullName evidence="9">RNA (guanine-9-)-methyltransferase domain-containing protein 1</fullName>
    </recommendedName>
</protein>
<accession>A0A8R2ANL0</accession>
<keyword evidence="8" id="KW-0496">Mitochondrion</keyword>
<dbReference type="CTD" id="37124"/>
<dbReference type="InterPro" id="IPR028564">
    <property type="entry name" value="MT_TRM10-typ"/>
</dbReference>
<keyword evidence="3" id="KW-0808">Transferase</keyword>
<evidence type="ECO:0000313" key="12">
    <source>
        <dbReference type="Proteomes" id="UP000005204"/>
    </source>
</evidence>
<reference evidence="12" key="1">
    <citation type="journal article" date="2008" name="Insect Biochem. Mol. Biol.">
        <title>The genome of a lepidopteran model insect, the silkworm Bombyx mori.</title>
        <authorList>
            <consortium name="International Silkworm Genome Consortium"/>
        </authorList>
    </citation>
    <scope>NUCLEOTIDE SEQUENCE [LARGE SCALE GENOMIC DNA]</scope>
    <source>
        <strain evidence="12">p50T</strain>
    </source>
</reference>
<keyword evidence="2" id="KW-0489">Methyltransferase</keyword>
<name>A0A8R2ANL0_BOMMO</name>
<sequence>MYFASFLKKTFTHSVAKFYCAKRMTPSFNPLMFNSYRRFYSAGEEDELETSINTICKGNAELEKKLRILMLEVEVMRQDGRCAPDSMNTTQWKHLLDLSSRNQRTNYLTFLWKNEKSRENQKIKKETRRKQFADGIPDQEKEYPDDLLYGIRYQSLFLRIRDQSINNFDNYRALLAMMHSQSLVIDCSYEEHMVWRETLNAAKQMTLVFGDNRLHKEPFNIHLCNVNNDSEFLKQLKKNIPCMEEPWFPMNIHTESYLDIFPREKLVYLTPHCRNELTRFDPDAIYIIGCMVDKTNNEPISLAKAKKDNITMAKLPLDRYLEWAPGSKKNLNINHMIPILLDLKLTGDWEYALRHIPKRKLMETKILAMQKRIKNNPQLKNDVLKNFRKNNFKLSSVNSLPNLKKTNIRRSLYDDLE</sequence>
<keyword evidence="12" id="KW-1185">Reference proteome</keyword>
<dbReference type="GO" id="GO:0008168">
    <property type="term" value="F:methyltransferase activity"/>
    <property type="evidence" value="ECO:0007669"/>
    <property type="project" value="UniProtKB-KW"/>
</dbReference>
<dbReference type="PANTHER" id="PTHR13563">
    <property type="entry name" value="TRNA (GUANINE-9-) METHYLTRANSFERASE"/>
    <property type="match status" value="1"/>
</dbReference>
<dbReference type="InterPro" id="IPR038459">
    <property type="entry name" value="MT_TRM10-typ_sf"/>
</dbReference>
<keyword evidence="7" id="KW-0175">Coiled coil</keyword>
<keyword evidence="4" id="KW-0949">S-adenosyl-L-methionine</keyword>
<dbReference type="GO" id="GO:0097745">
    <property type="term" value="P:mitochondrial tRNA 5'-end processing"/>
    <property type="evidence" value="ECO:0007669"/>
    <property type="project" value="TreeGrafter"/>
</dbReference>
<dbReference type="GO" id="GO:0005654">
    <property type="term" value="C:nucleoplasm"/>
    <property type="evidence" value="ECO:0007669"/>
    <property type="project" value="TreeGrafter"/>
</dbReference>
<reference evidence="11" key="2">
    <citation type="submission" date="2022-06" db="UniProtKB">
        <authorList>
            <consortium name="EnsemblMetazoa"/>
        </authorList>
    </citation>
    <scope>IDENTIFICATION</scope>
    <source>
        <strain evidence="11">p50T (Dazao)</strain>
    </source>
</reference>
<dbReference type="GeneID" id="101735806"/>
<evidence type="ECO:0000256" key="4">
    <source>
        <dbReference type="ARBA" id="ARBA00022691"/>
    </source>
</evidence>
<feature type="domain" description="SAM-dependent MTase TRM10-type" evidence="10">
    <location>
        <begin position="169"/>
        <end position="363"/>
    </location>
</feature>
<dbReference type="GO" id="GO:0032259">
    <property type="term" value="P:methylation"/>
    <property type="evidence" value="ECO:0007669"/>
    <property type="project" value="UniProtKB-KW"/>
</dbReference>
<dbReference type="GO" id="GO:0005739">
    <property type="term" value="C:mitochondrion"/>
    <property type="evidence" value="ECO:0007669"/>
    <property type="project" value="UniProtKB-SubCell"/>
</dbReference>
<evidence type="ECO:0000256" key="6">
    <source>
        <dbReference type="ARBA" id="ARBA00022946"/>
    </source>
</evidence>
<dbReference type="OrthoDB" id="9976048at2759"/>
<evidence type="ECO:0000256" key="2">
    <source>
        <dbReference type="ARBA" id="ARBA00022603"/>
    </source>
</evidence>
<dbReference type="EnsemblMetazoa" id="XM_004930055.2">
    <property type="protein sequence ID" value="XP_004930112.1"/>
    <property type="gene ID" value="LOC101735806"/>
</dbReference>
<evidence type="ECO:0000256" key="7">
    <source>
        <dbReference type="ARBA" id="ARBA00023054"/>
    </source>
</evidence>
<organism evidence="11 12">
    <name type="scientific">Bombyx mori</name>
    <name type="common">Silk moth</name>
    <dbReference type="NCBI Taxonomy" id="7091"/>
    <lineage>
        <taxon>Eukaryota</taxon>
        <taxon>Metazoa</taxon>
        <taxon>Ecdysozoa</taxon>
        <taxon>Arthropoda</taxon>
        <taxon>Hexapoda</taxon>
        <taxon>Insecta</taxon>
        <taxon>Pterygota</taxon>
        <taxon>Neoptera</taxon>
        <taxon>Endopterygota</taxon>
        <taxon>Lepidoptera</taxon>
        <taxon>Glossata</taxon>
        <taxon>Ditrysia</taxon>
        <taxon>Bombycoidea</taxon>
        <taxon>Bombycidae</taxon>
        <taxon>Bombycinae</taxon>
        <taxon>Bombyx</taxon>
    </lineage>
</organism>
<comment type="subcellular location">
    <subcellularLocation>
        <location evidence="1">Mitochondrion</location>
    </subcellularLocation>
</comment>
<evidence type="ECO:0000313" key="11">
    <source>
        <dbReference type="EnsemblMetazoa" id="XP_004930112.1"/>
    </source>
</evidence>
<dbReference type="RefSeq" id="XP_004930112.1">
    <property type="nucleotide sequence ID" value="XM_004930055.3"/>
</dbReference>
<dbReference type="Gene3D" id="3.40.1280.30">
    <property type="match status" value="1"/>
</dbReference>
<evidence type="ECO:0000256" key="8">
    <source>
        <dbReference type="ARBA" id="ARBA00023128"/>
    </source>
</evidence>
<dbReference type="AlphaFoldDB" id="A0A8R2ANL0"/>
<keyword evidence="5" id="KW-0819">tRNA processing</keyword>
<dbReference type="PROSITE" id="PS51675">
    <property type="entry name" value="SAM_MT_TRM10"/>
    <property type="match status" value="1"/>
</dbReference>
<evidence type="ECO:0000259" key="10">
    <source>
        <dbReference type="PROSITE" id="PS51675"/>
    </source>
</evidence>
<dbReference type="InterPro" id="IPR007356">
    <property type="entry name" value="tRNA_m1G_MeTrfase_euk"/>
</dbReference>
<dbReference type="CDD" id="cd18102">
    <property type="entry name" value="Trm10_MRRP1"/>
    <property type="match status" value="1"/>
</dbReference>
<dbReference type="KEGG" id="bmor:101735806"/>
<dbReference type="GO" id="GO:0000049">
    <property type="term" value="F:tRNA binding"/>
    <property type="evidence" value="ECO:0007669"/>
    <property type="project" value="TreeGrafter"/>
</dbReference>
<dbReference type="GO" id="GO:0070131">
    <property type="term" value="P:positive regulation of mitochondrial translation"/>
    <property type="evidence" value="ECO:0007669"/>
    <property type="project" value="TreeGrafter"/>
</dbReference>
<evidence type="ECO:0000256" key="9">
    <source>
        <dbReference type="ARBA" id="ARBA00029803"/>
    </source>
</evidence>
<evidence type="ECO:0000256" key="1">
    <source>
        <dbReference type="ARBA" id="ARBA00004173"/>
    </source>
</evidence>